<protein>
    <recommendedName>
        <fullName evidence="3">Transporter</fullName>
    </recommendedName>
</protein>
<gene>
    <name evidence="1" type="ORF">CLOACE_22940</name>
</gene>
<name>A0A1E8EUX8_9CLOT</name>
<dbReference type="AlphaFoldDB" id="A0A1E8EUX8"/>
<reference evidence="1 2" key="1">
    <citation type="submission" date="2016-06" db="EMBL/GenBank/DDBJ databases">
        <title>Genome sequence of Clostridium acetireducens DSM 10703.</title>
        <authorList>
            <person name="Poehlein A."/>
            <person name="Fluechter S."/>
            <person name="Duerre P."/>
            <person name="Daniel R."/>
        </authorList>
    </citation>
    <scope>NUCLEOTIDE SEQUENCE [LARGE SCALE GENOMIC DNA]</scope>
    <source>
        <strain evidence="1 2">DSM 10703</strain>
    </source>
</reference>
<evidence type="ECO:0008006" key="3">
    <source>
        <dbReference type="Google" id="ProtNLM"/>
    </source>
</evidence>
<accession>A0A1E8EUX8</accession>
<organism evidence="1 2">
    <name type="scientific">Clostridium acetireducens DSM 10703</name>
    <dbReference type="NCBI Taxonomy" id="1121290"/>
    <lineage>
        <taxon>Bacteria</taxon>
        <taxon>Bacillati</taxon>
        <taxon>Bacillota</taxon>
        <taxon>Clostridia</taxon>
        <taxon>Eubacteriales</taxon>
        <taxon>Clostridiaceae</taxon>
        <taxon>Clostridium</taxon>
    </lineage>
</organism>
<dbReference type="STRING" id="1121290.CLAOCE_22940"/>
<evidence type="ECO:0000313" key="2">
    <source>
        <dbReference type="Proteomes" id="UP000175744"/>
    </source>
</evidence>
<evidence type="ECO:0000313" key="1">
    <source>
        <dbReference type="EMBL" id="OFH96941.1"/>
    </source>
</evidence>
<proteinExistence type="predicted"/>
<dbReference type="RefSeq" id="WP_070111385.1">
    <property type="nucleotide sequence ID" value="NZ_LZFO01000070.1"/>
</dbReference>
<comment type="caution">
    <text evidence="1">The sequence shown here is derived from an EMBL/GenBank/DDBJ whole genome shotgun (WGS) entry which is preliminary data.</text>
</comment>
<dbReference type="Proteomes" id="UP000175744">
    <property type="component" value="Unassembled WGS sequence"/>
</dbReference>
<dbReference type="PATRIC" id="fig|1121290.3.peg.2323"/>
<keyword evidence="2" id="KW-1185">Reference proteome</keyword>
<dbReference type="OrthoDB" id="2068061at2"/>
<dbReference type="EMBL" id="LZFO01000070">
    <property type="protein sequence ID" value="OFH96941.1"/>
    <property type="molecule type" value="Genomic_DNA"/>
</dbReference>
<sequence length="130" mass="15431">MYTDENEYYYELMPMCQNCPYNYNNLQYGTNTMFRQMPSGPPPSFTPEKPQATTKQIQGGPGGAAVMSIDQGAIRPCLYRFVYIWERNRRSYWAFITFVGRRSISGFRWNGFRWVYFGLDLRRIDSFICY</sequence>